<dbReference type="PANTHER" id="PTHR43141">
    <property type="entry name" value="CYTOCHROME BD2 SUBUNIT II"/>
    <property type="match status" value="1"/>
</dbReference>
<evidence type="ECO:0000256" key="5">
    <source>
        <dbReference type="ARBA" id="ARBA00022617"/>
    </source>
</evidence>
<evidence type="ECO:0000256" key="9">
    <source>
        <dbReference type="ARBA" id="ARBA00022989"/>
    </source>
</evidence>
<dbReference type="EMBL" id="CP014873">
    <property type="protein sequence ID" value="ANK61283.1"/>
    <property type="molecule type" value="Genomic_DNA"/>
</dbReference>
<keyword evidence="7" id="KW-0479">Metal-binding</keyword>
<dbReference type="Proteomes" id="UP000078582">
    <property type="component" value="Chromosome"/>
</dbReference>
<dbReference type="KEGG" id="lbt:AYR52_01465"/>
<name>A0A192GZ26_9LACO</name>
<proteinExistence type="inferred from homology"/>
<dbReference type="GeneID" id="42980622"/>
<keyword evidence="3" id="KW-0813">Transport</keyword>
<evidence type="ECO:0000256" key="4">
    <source>
        <dbReference type="ARBA" id="ARBA00022475"/>
    </source>
</evidence>
<protein>
    <submittedName>
        <fullName evidence="12">Cytochrome C oxidase assembly protein</fullName>
    </submittedName>
</protein>
<dbReference type="PANTHER" id="PTHR43141:SF5">
    <property type="entry name" value="CYTOCHROME BD-I UBIQUINOL OXIDASE SUBUNIT 2"/>
    <property type="match status" value="1"/>
</dbReference>
<dbReference type="GO" id="GO:0005886">
    <property type="term" value="C:plasma membrane"/>
    <property type="evidence" value="ECO:0007669"/>
    <property type="project" value="UniProtKB-SubCell"/>
</dbReference>
<dbReference type="RefSeq" id="WP_068222910.1">
    <property type="nucleotide sequence ID" value="NZ_CP014623.1"/>
</dbReference>
<keyword evidence="11" id="KW-0472">Membrane</keyword>
<comment type="similarity">
    <text evidence="2">Belongs to the cytochrome ubiquinol oxidase subunit 2 family.</text>
</comment>
<dbReference type="GO" id="GO:0046872">
    <property type="term" value="F:metal ion binding"/>
    <property type="evidence" value="ECO:0007669"/>
    <property type="project" value="UniProtKB-KW"/>
</dbReference>
<evidence type="ECO:0000256" key="1">
    <source>
        <dbReference type="ARBA" id="ARBA00004651"/>
    </source>
</evidence>
<keyword evidence="6" id="KW-0812">Transmembrane</keyword>
<keyword evidence="4" id="KW-1003">Cell membrane</keyword>
<organism evidence="12 13">
    <name type="scientific">Loigolactobacillus backii</name>
    <dbReference type="NCBI Taxonomy" id="375175"/>
    <lineage>
        <taxon>Bacteria</taxon>
        <taxon>Bacillati</taxon>
        <taxon>Bacillota</taxon>
        <taxon>Bacilli</taxon>
        <taxon>Lactobacillales</taxon>
        <taxon>Lactobacillaceae</taxon>
        <taxon>Loigolactobacillus</taxon>
    </lineage>
</organism>
<accession>A0A192GZ26</accession>
<dbReference type="GO" id="GO:0019646">
    <property type="term" value="P:aerobic electron transport chain"/>
    <property type="evidence" value="ECO:0007669"/>
    <property type="project" value="TreeGrafter"/>
</dbReference>
<comment type="subcellular location">
    <subcellularLocation>
        <location evidence="1">Cell membrane</location>
        <topology evidence="1">Multi-pass membrane protein</topology>
    </subcellularLocation>
</comment>
<evidence type="ECO:0000256" key="10">
    <source>
        <dbReference type="ARBA" id="ARBA00023004"/>
    </source>
</evidence>
<keyword evidence="13" id="KW-1185">Reference proteome</keyword>
<evidence type="ECO:0000256" key="8">
    <source>
        <dbReference type="ARBA" id="ARBA00022982"/>
    </source>
</evidence>
<dbReference type="NCBIfam" id="TIGR00203">
    <property type="entry name" value="cydB"/>
    <property type="match status" value="1"/>
</dbReference>
<dbReference type="PIRSF" id="PIRSF000267">
    <property type="entry name" value="Cyt_oxidse_sub2"/>
    <property type="match status" value="1"/>
</dbReference>
<evidence type="ECO:0000256" key="3">
    <source>
        <dbReference type="ARBA" id="ARBA00022448"/>
    </source>
</evidence>
<dbReference type="AlphaFoldDB" id="A0A192GZ26"/>
<sequence>MSSLQLLWFFLIGLLFAVFFLLEGFDYGVGMSLRFLAKDEQECDSLIQTIGPHWDGNEVWLITAGGAMFASFPYWYASLFSGFYILLFLILFGLIIRGVSFEFRTHVDTRKGRKLWEVTLFTGSLMAPFLFGMMFTDMVKGMPIDAQGNLGASVGDYINLFSIVGGVAVALLCLLHGLNYIRLSTLGALRQRAQKLTKLLYPVLFVGLVVYAALLLFQTDFFTARPVSSWTLLILIVLASVVATYGAYADKEWLSFIASGGTLILLVALLFNGLFPRVMVATNPAHSILIKNASSSEYTLKVMTIVACILVPIVIVYTVWSYFVFNKRVTTKKVVE</sequence>
<gene>
    <name evidence="12" type="ORF">AYR53_00030</name>
</gene>
<dbReference type="OrthoDB" id="9776710at2"/>
<dbReference type="STRING" id="375175.AYR53_00030"/>
<evidence type="ECO:0000313" key="13">
    <source>
        <dbReference type="Proteomes" id="UP000078582"/>
    </source>
</evidence>
<keyword evidence="10" id="KW-0408">Iron</keyword>
<reference evidence="12 13" key="1">
    <citation type="submission" date="2016-03" db="EMBL/GenBank/DDBJ databases">
        <title>Pediococcus and Lactobacillus from brewery environment - whole genome sequencing and assembly.</title>
        <authorList>
            <person name="Behr J."/>
            <person name="Geissler A.J."/>
            <person name="Vogel R.F."/>
        </authorList>
    </citation>
    <scope>NUCLEOTIDE SEQUENCE [LARGE SCALE GENOMIC DNA]</scope>
    <source>
        <strain evidence="12 13">TMW 1.1989</strain>
    </source>
</reference>
<dbReference type="GO" id="GO:0016682">
    <property type="term" value="F:oxidoreductase activity, acting on diphenols and related substances as donors, oxygen as acceptor"/>
    <property type="evidence" value="ECO:0007669"/>
    <property type="project" value="TreeGrafter"/>
</dbReference>
<dbReference type="GO" id="GO:0070069">
    <property type="term" value="C:cytochrome complex"/>
    <property type="evidence" value="ECO:0007669"/>
    <property type="project" value="TreeGrafter"/>
</dbReference>
<keyword evidence="9" id="KW-1133">Transmembrane helix</keyword>
<evidence type="ECO:0000256" key="11">
    <source>
        <dbReference type="ARBA" id="ARBA00023136"/>
    </source>
</evidence>
<keyword evidence="5" id="KW-0349">Heme</keyword>
<dbReference type="InterPro" id="IPR003317">
    <property type="entry name" value="Cyt-d_oxidase_su2"/>
</dbReference>
<dbReference type="Pfam" id="PF02322">
    <property type="entry name" value="Cyt_bd_oxida_II"/>
    <property type="match status" value="1"/>
</dbReference>
<evidence type="ECO:0000256" key="7">
    <source>
        <dbReference type="ARBA" id="ARBA00022723"/>
    </source>
</evidence>
<dbReference type="GO" id="GO:0009055">
    <property type="term" value="F:electron transfer activity"/>
    <property type="evidence" value="ECO:0007669"/>
    <property type="project" value="TreeGrafter"/>
</dbReference>
<evidence type="ECO:0000313" key="12">
    <source>
        <dbReference type="EMBL" id="ANK61283.1"/>
    </source>
</evidence>
<evidence type="ECO:0000256" key="2">
    <source>
        <dbReference type="ARBA" id="ARBA00007543"/>
    </source>
</evidence>
<evidence type="ECO:0000256" key="6">
    <source>
        <dbReference type="ARBA" id="ARBA00022692"/>
    </source>
</evidence>
<keyword evidence="8" id="KW-0249">Electron transport</keyword>